<keyword evidence="1" id="KW-0479">Metal-binding</keyword>
<keyword evidence="8" id="KW-1185">Reference proteome</keyword>
<dbReference type="Pfam" id="PF00643">
    <property type="entry name" value="zf-B_box"/>
    <property type="match status" value="1"/>
</dbReference>
<accession>A0A667X7N3</accession>
<dbReference type="PROSITE" id="PS50089">
    <property type="entry name" value="ZF_RING_2"/>
    <property type="match status" value="1"/>
</dbReference>
<feature type="domain" description="RING-type" evidence="5">
    <location>
        <begin position="14"/>
        <end position="57"/>
    </location>
</feature>
<evidence type="ECO:0000256" key="4">
    <source>
        <dbReference type="PROSITE-ProRule" id="PRU00024"/>
    </source>
</evidence>
<dbReference type="PROSITE" id="PS50119">
    <property type="entry name" value="ZF_BBOX"/>
    <property type="match status" value="1"/>
</dbReference>
<dbReference type="Gene3D" id="3.30.40.10">
    <property type="entry name" value="Zinc/RING finger domain, C3HC4 (zinc finger)"/>
    <property type="match status" value="1"/>
</dbReference>
<dbReference type="GeneTree" id="ENSGT01150000286899"/>
<evidence type="ECO:0000256" key="3">
    <source>
        <dbReference type="ARBA" id="ARBA00022833"/>
    </source>
</evidence>
<dbReference type="InterPro" id="IPR051051">
    <property type="entry name" value="E3_ubiq-ligase_TRIM/RNF"/>
</dbReference>
<protein>
    <recommendedName>
        <fullName evidence="9">E3 ubiquitin/ISG15 ligase TRIM25-like</fullName>
    </recommendedName>
</protein>
<dbReference type="InterPro" id="IPR000315">
    <property type="entry name" value="Znf_B-box"/>
</dbReference>
<dbReference type="SUPFAM" id="SSF57850">
    <property type="entry name" value="RING/U-box"/>
    <property type="match status" value="1"/>
</dbReference>
<evidence type="ECO:0000256" key="1">
    <source>
        <dbReference type="ARBA" id="ARBA00022723"/>
    </source>
</evidence>
<evidence type="ECO:0000259" key="6">
    <source>
        <dbReference type="PROSITE" id="PS50119"/>
    </source>
</evidence>
<evidence type="ECO:0000256" key="2">
    <source>
        <dbReference type="ARBA" id="ARBA00022771"/>
    </source>
</evidence>
<dbReference type="SMART" id="SM00184">
    <property type="entry name" value="RING"/>
    <property type="match status" value="1"/>
</dbReference>
<dbReference type="CDD" id="cd19769">
    <property type="entry name" value="Bbox2_TRIM16-like"/>
    <property type="match status" value="1"/>
</dbReference>
<dbReference type="InParanoid" id="A0A667X7N3"/>
<dbReference type="InterPro" id="IPR001841">
    <property type="entry name" value="Znf_RING"/>
</dbReference>
<keyword evidence="2 4" id="KW-0863">Zinc-finger</keyword>
<keyword evidence="3" id="KW-0862">Zinc</keyword>
<dbReference type="PROSITE" id="PS00518">
    <property type="entry name" value="ZF_RING_1"/>
    <property type="match status" value="1"/>
</dbReference>
<name>A0A667X7N3_9TELE</name>
<dbReference type="PANTHER" id="PTHR25465:SF5">
    <property type="entry name" value="E3 UBIQUITIN_ISG15 LIGASE TRIM25-RELATED"/>
    <property type="match status" value="1"/>
</dbReference>
<reference evidence="7" key="1">
    <citation type="submission" date="2019-06" db="EMBL/GenBank/DDBJ databases">
        <authorList>
            <consortium name="Wellcome Sanger Institute Data Sharing"/>
        </authorList>
    </citation>
    <scope>NUCLEOTIDE SEQUENCE [LARGE SCALE GENOMIC DNA]</scope>
</reference>
<sequence>MAEALPKDADALSCSVCLDLLRSPVTLQCGHSYCMDCINGYWDQEDQEGVCSCPQCRHTFTPRPTLSRNTVLAELVGKVQMGSRTGPGAGPQRGAGCGPGEVECDFCTVRKLKAVKSCLVCLASYCATHLQPHYESAAFKRHKLVEITASIQERICAKHDKLLEVYCRTDAQCVCLLCVMDDHRGHDTVSAAAERTERQVTPESQQLV</sequence>
<dbReference type="InterPro" id="IPR017907">
    <property type="entry name" value="Znf_RING_CS"/>
</dbReference>
<dbReference type="Gene3D" id="3.30.160.60">
    <property type="entry name" value="Classic Zinc Finger"/>
    <property type="match status" value="1"/>
</dbReference>
<reference evidence="7" key="2">
    <citation type="submission" date="2025-08" db="UniProtKB">
        <authorList>
            <consortium name="Ensembl"/>
        </authorList>
    </citation>
    <scope>IDENTIFICATION</scope>
</reference>
<dbReference type="AlphaFoldDB" id="A0A667X7N3"/>
<organism evidence="7 8">
    <name type="scientific">Myripristis murdjan</name>
    <name type="common">pinecone soldierfish</name>
    <dbReference type="NCBI Taxonomy" id="586833"/>
    <lineage>
        <taxon>Eukaryota</taxon>
        <taxon>Metazoa</taxon>
        <taxon>Chordata</taxon>
        <taxon>Craniata</taxon>
        <taxon>Vertebrata</taxon>
        <taxon>Euteleostomi</taxon>
        <taxon>Actinopterygii</taxon>
        <taxon>Neopterygii</taxon>
        <taxon>Teleostei</taxon>
        <taxon>Neoteleostei</taxon>
        <taxon>Acanthomorphata</taxon>
        <taxon>Holocentriformes</taxon>
        <taxon>Holocentridae</taxon>
        <taxon>Myripristis</taxon>
    </lineage>
</organism>
<evidence type="ECO:0008006" key="9">
    <source>
        <dbReference type="Google" id="ProtNLM"/>
    </source>
</evidence>
<dbReference type="Gene3D" id="4.10.830.40">
    <property type="match status" value="1"/>
</dbReference>
<dbReference type="Ensembl" id="ENSMMDT00005014314.1">
    <property type="protein sequence ID" value="ENSMMDP00005013920.1"/>
    <property type="gene ID" value="ENSMMDG00005007210.1"/>
</dbReference>
<evidence type="ECO:0000313" key="7">
    <source>
        <dbReference type="Ensembl" id="ENSMMDP00005013920.1"/>
    </source>
</evidence>
<dbReference type="SUPFAM" id="SSF57845">
    <property type="entry name" value="B-box zinc-binding domain"/>
    <property type="match status" value="1"/>
</dbReference>
<dbReference type="GO" id="GO:0008270">
    <property type="term" value="F:zinc ion binding"/>
    <property type="evidence" value="ECO:0007669"/>
    <property type="project" value="UniProtKB-KW"/>
</dbReference>
<proteinExistence type="predicted"/>
<dbReference type="SMART" id="SM00336">
    <property type="entry name" value="BBOX"/>
    <property type="match status" value="1"/>
</dbReference>
<evidence type="ECO:0000313" key="8">
    <source>
        <dbReference type="Proteomes" id="UP000472263"/>
    </source>
</evidence>
<feature type="domain" description="B box-type" evidence="6">
    <location>
        <begin position="151"/>
        <end position="191"/>
    </location>
</feature>
<reference evidence="7" key="3">
    <citation type="submission" date="2025-09" db="UniProtKB">
        <authorList>
            <consortium name="Ensembl"/>
        </authorList>
    </citation>
    <scope>IDENTIFICATION</scope>
</reference>
<dbReference type="Proteomes" id="UP000472263">
    <property type="component" value="Chromosome 6"/>
</dbReference>
<evidence type="ECO:0000259" key="5">
    <source>
        <dbReference type="PROSITE" id="PS50089"/>
    </source>
</evidence>
<dbReference type="PANTHER" id="PTHR25465">
    <property type="entry name" value="B-BOX DOMAIN CONTAINING"/>
    <property type="match status" value="1"/>
</dbReference>
<dbReference type="Pfam" id="PF15227">
    <property type="entry name" value="zf-C3HC4_4"/>
    <property type="match status" value="1"/>
</dbReference>
<dbReference type="InterPro" id="IPR013083">
    <property type="entry name" value="Znf_RING/FYVE/PHD"/>
</dbReference>